<gene>
    <name evidence="3" type="ORF">K7C98_12315</name>
</gene>
<sequence>MHHRRLLLAPSLVLSLACGPGVLDGDTEGSSSSTGGSGPGSSSGTEGPGEPTTTADPPATTALPTTSGGEPSGCPEGQPWSPLGSSVLGVPEGFAASTFADNMVVLADGRIAVAGVLESMPGVMEAPAVLFLSPAGEVLGMTTAEPSQIVSVSALRRAADDSLVLWLTRLDPMMLAPGVLRLAPDGSVLGEVPLAESVVGAGFELADDTAVIAGRDRLTSIPTVAKFAIETGAMVWRVALDEPDVVVPSEVVVTPEGDIFVAGGGDRDVDASFTVVRLWKIRGDGQIEWASSLARPPFGLLTAFERLPNGQLAVLRRGPDDDQTIELLAVDAADGSPAWELPLAAPDASEEPYARALLVDADALSIPVMRSEHEFSALRSIAVQRVSFGGKLLEVVPLDVPARPSRGWTTVSVRGNCDELVLLSGEFEELWLGSFAP</sequence>
<evidence type="ECO:0000259" key="2">
    <source>
        <dbReference type="Pfam" id="PF13360"/>
    </source>
</evidence>
<dbReference type="EMBL" id="JAIRAU010000011">
    <property type="protein sequence ID" value="MBZ5710039.1"/>
    <property type="molecule type" value="Genomic_DNA"/>
</dbReference>
<organism evidence="3 4">
    <name type="scientific">Nannocystis pusilla</name>
    <dbReference type="NCBI Taxonomy" id="889268"/>
    <lineage>
        <taxon>Bacteria</taxon>
        <taxon>Pseudomonadati</taxon>
        <taxon>Myxococcota</taxon>
        <taxon>Polyangia</taxon>
        <taxon>Nannocystales</taxon>
        <taxon>Nannocystaceae</taxon>
        <taxon>Nannocystis</taxon>
    </lineage>
</organism>
<comment type="caution">
    <text evidence="3">The sequence shown here is derived from an EMBL/GenBank/DDBJ whole genome shotgun (WGS) entry which is preliminary data.</text>
</comment>
<reference evidence="3" key="1">
    <citation type="submission" date="2021-08" db="EMBL/GenBank/DDBJ databases">
        <authorList>
            <person name="Stevens D.C."/>
        </authorList>
    </citation>
    <scope>NUCLEOTIDE SEQUENCE</scope>
    <source>
        <strain evidence="3">DSM 53165</strain>
    </source>
</reference>
<keyword evidence="4" id="KW-1185">Reference proteome</keyword>
<feature type="domain" description="Pyrrolo-quinoline quinone repeat" evidence="2">
    <location>
        <begin position="183"/>
        <end position="351"/>
    </location>
</feature>
<evidence type="ECO:0000313" key="4">
    <source>
        <dbReference type="Proteomes" id="UP001139031"/>
    </source>
</evidence>
<protein>
    <submittedName>
        <fullName evidence="3">PQQ-like beta-propeller repeat protein</fullName>
    </submittedName>
</protein>
<feature type="region of interest" description="Disordered" evidence="1">
    <location>
        <begin position="24"/>
        <end position="85"/>
    </location>
</feature>
<dbReference type="InterPro" id="IPR015943">
    <property type="entry name" value="WD40/YVTN_repeat-like_dom_sf"/>
</dbReference>
<dbReference type="Gene3D" id="2.130.10.10">
    <property type="entry name" value="YVTN repeat-like/Quinoprotein amine dehydrogenase"/>
    <property type="match status" value="1"/>
</dbReference>
<dbReference type="Proteomes" id="UP001139031">
    <property type="component" value="Unassembled WGS sequence"/>
</dbReference>
<accession>A0ABS7TP82</accession>
<proteinExistence type="predicted"/>
<evidence type="ECO:0000313" key="3">
    <source>
        <dbReference type="EMBL" id="MBZ5710039.1"/>
    </source>
</evidence>
<dbReference type="SUPFAM" id="SSF63829">
    <property type="entry name" value="Calcium-dependent phosphotriesterase"/>
    <property type="match status" value="1"/>
</dbReference>
<dbReference type="PROSITE" id="PS51257">
    <property type="entry name" value="PROKAR_LIPOPROTEIN"/>
    <property type="match status" value="1"/>
</dbReference>
<dbReference type="InterPro" id="IPR002372">
    <property type="entry name" value="PQQ_rpt_dom"/>
</dbReference>
<dbReference type="Pfam" id="PF13360">
    <property type="entry name" value="PQQ_2"/>
    <property type="match status" value="1"/>
</dbReference>
<dbReference type="RefSeq" id="WP_224191810.1">
    <property type="nucleotide sequence ID" value="NZ_JAIRAU010000011.1"/>
</dbReference>
<name>A0ABS7TP82_9BACT</name>
<evidence type="ECO:0000256" key="1">
    <source>
        <dbReference type="SAM" id="MobiDB-lite"/>
    </source>
</evidence>
<feature type="compositionally biased region" description="Low complexity" evidence="1">
    <location>
        <begin position="42"/>
        <end position="69"/>
    </location>
</feature>